<dbReference type="EC" id="4.2.1.134" evidence="4 14"/>
<comment type="caution">
    <text evidence="15">The sequence shown here is derived from an EMBL/GenBank/DDBJ whole genome shotgun (WGS) entry which is preliminary data.</text>
</comment>
<evidence type="ECO:0000256" key="2">
    <source>
        <dbReference type="ARBA" id="ARBA00005194"/>
    </source>
</evidence>
<comment type="subcellular location">
    <subcellularLocation>
        <location evidence="14">Endoplasmic reticulum membrane</location>
        <topology evidence="14">Multi-pass membrane protein</topology>
    </subcellularLocation>
    <subcellularLocation>
        <location evidence="1">Membrane</location>
        <topology evidence="1">Multi-pass membrane protein</topology>
    </subcellularLocation>
</comment>
<dbReference type="PANTHER" id="PTHR11035:SF3">
    <property type="entry name" value="VERY-LONG-CHAIN (3R)-3-HYDROXYACYL-COA DEHYDRATASE"/>
    <property type="match status" value="1"/>
</dbReference>
<keyword evidence="5 14" id="KW-0444">Lipid biosynthesis</keyword>
<accession>A0A8H7BJ75</accession>
<evidence type="ECO:0000256" key="7">
    <source>
        <dbReference type="ARBA" id="ARBA00022832"/>
    </source>
</evidence>
<dbReference type="AlphaFoldDB" id="A0A8H7BJ75"/>
<dbReference type="InterPro" id="IPR007482">
    <property type="entry name" value="Tyr_Pase-like_PTPLA"/>
</dbReference>
<keyword evidence="8 14" id="KW-1133">Transmembrane helix</keyword>
<dbReference type="EMBL" id="JABAYA010000213">
    <property type="protein sequence ID" value="KAF7722114.1"/>
    <property type="molecule type" value="Genomic_DNA"/>
</dbReference>
<dbReference type="GO" id="GO:0042761">
    <property type="term" value="P:very long-chain fatty acid biosynthetic process"/>
    <property type="evidence" value="ECO:0007669"/>
    <property type="project" value="TreeGrafter"/>
</dbReference>
<name>A0A8H7BJ75_9FUNG</name>
<evidence type="ECO:0000256" key="6">
    <source>
        <dbReference type="ARBA" id="ARBA00022692"/>
    </source>
</evidence>
<keyword evidence="16" id="KW-1185">Reference proteome</keyword>
<dbReference type="GO" id="GO:0030148">
    <property type="term" value="P:sphingolipid biosynthetic process"/>
    <property type="evidence" value="ECO:0007669"/>
    <property type="project" value="TreeGrafter"/>
</dbReference>
<comment type="caution">
    <text evidence="14">Lacks conserved residue(s) required for the propagation of feature annotation.</text>
</comment>
<evidence type="ECO:0000256" key="13">
    <source>
        <dbReference type="ARBA" id="ARBA00036671"/>
    </source>
</evidence>
<dbReference type="PANTHER" id="PTHR11035">
    <property type="entry name" value="VERY-LONG-CHAIN (3R)-3-HYDROXYACYL-COA DEHYDRATASE"/>
    <property type="match status" value="1"/>
</dbReference>
<evidence type="ECO:0000256" key="4">
    <source>
        <dbReference type="ARBA" id="ARBA00013122"/>
    </source>
</evidence>
<feature type="transmembrane region" description="Helical" evidence="14">
    <location>
        <begin position="58"/>
        <end position="80"/>
    </location>
</feature>
<evidence type="ECO:0000256" key="3">
    <source>
        <dbReference type="ARBA" id="ARBA00007811"/>
    </source>
</evidence>
<dbReference type="Pfam" id="PF04387">
    <property type="entry name" value="PTPLA"/>
    <property type="match status" value="1"/>
</dbReference>
<sequence length="131" mass="15273">MQVLSRLFLVWGVNAMFPEVRTHWSFSSMMIAWSIAECVRYAYYFFNLTSSVPAFLVWARYTLFLILYPTGVGSELMMVYQSLPYAKEYNPAYFYGLIGVSLVYLPGFPVLFSHMLTQRRKYLRGTAKKAQ</sequence>
<protein>
    <recommendedName>
        <fullName evidence="4 14">Very-long-chain (3R)-3-hydroxyacyl-CoA dehydratase</fullName>
        <ecNumber evidence="4 14">4.2.1.134</ecNumber>
    </recommendedName>
</protein>
<reference evidence="15" key="1">
    <citation type="submission" date="2020-01" db="EMBL/GenBank/DDBJ databases">
        <title>Genome Sequencing of Three Apophysomyces-Like Fungal Strains Confirms a Novel Fungal Genus in the Mucoromycota with divergent Burkholderia-like Endosymbiotic Bacteria.</title>
        <authorList>
            <person name="Stajich J.E."/>
            <person name="Macias A.M."/>
            <person name="Carter-House D."/>
            <person name="Lovett B."/>
            <person name="Kasson L.R."/>
            <person name="Berry K."/>
            <person name="Grigoriev I."/>
            <person name="Chang Y."/>
            <person name="Spatafora J."/>
            <person name="Kasson M.T."/>
        </authorList>
    </citation>
    <scope>NUCLEOTIDE SEQUENCE</scope>
    <source>
        <strain evidence="15">NRRL A-21654</strain>
    </source>
</reference>
<dbReference type="Proteomes" id="UP000605846">
    <property type="component" value="Unassembled WGS sequence"/>
</dbReference>
<organism evidence="15 16">
    <name type="scientific">Apophysomyces ossiformis</name>
    <dbReference type="NCBI Taxonomy" id="679940"/>
    <lineage>
        <taxon>Eukaryota</taxon>
        <taxon>Fungi</taxon>
        <taxon>Fungi incertae sedis</taxon>
        <taxon>Mucoromycota</taxon>
        <taxon>Mucoromycotina</taxon>
        <taxon>Mucoromycetes</taxon>
        <taxon>Mucorales</taxon>
        <taxon>Mucorineae</taxon>
        <taxon>Mucoraceae</taxon>
        <taxon>Apophysomyces</taxon>
    </lineage>
</organism>
<evidence type="ECO:0000256" key="11">
    <source>
        <dbReference type="ARBA" id="ARBA00023160"/>
    </source>
</evidence>
<evidence type="ECO:0000256" key="10">
    <source>
        <dbReference type="ARBA" id="ARBA00023136"/>
    </source>
</evidence>
<evidence type="ECO:0000256" key="9">
    <source>
        <dbReference type="ARBA" id="ARBA00023098"/>
    </source>
</evidence>
<dbReference type="GO" id="GO:0005789">
    <property type="term" value="C:endoplasmic reticulum membrane"/>
    <property type="evidence" value="ECO:0007669"/>
    <property type="project" value="UniProtKB-SubCell"/>
</dbReference>
<dbReference type="OrthoDB" id="46988at2759"/>
<dbReference type="GO" id="GO:0030497">
    <property type="term" value="P:fatty acid elongation"/>
    <property type="evidence" value="ECO:0007669"/>
    <property type="project" value="TreeGrafter"/>
</dbReference>
<evidence type="ECO:0000256" key="5">
    <source>
        <dbReference type="ARBA" id="ARBA00022516"/>
    </source>
</evidence>
<dbReference type="UniPathway" id="UPA00094"/>
<keyword evidence="6 14" id="KW-0812">Transmembrane</keyword>
<keyword evidence="9 14" id="KW-0443">Lipid metabolism</keyword>
<keyword evidence="7 14" id="KW-0276">Fatty acid metabolism</keyword>
<proteinExistence type="inferred from homology"/>
<evidence type="ECO:0000256" key="14">
    <source>
        <dbReference type="RuleBase" id="RU363109"/>
    </source>
</evidence>
<evidence type="ECO:0000256" key="8">
    <source>
        <dbReference type="ARBA" id="ARBA00022989"/>
    </source>
</evidence>
<keyword evidence="11 14" id="KW-0275">Fatty acid biosynthesis</keyword>
<gene>
    <name evidence="15" type="ORF">EC973_003694</name>
</gene>
<evidence type="ECO:0000256" key="1">
    <source>
        <dbReference type="ARBA" id="ARBA00004141"/>
    </source>
</evidence>
<dbReference type="GO" id="GO:0102158">
    <property type="term" value="F:very-long-chain (3R)-3-hydroxyacyl-CoA dehydratase activity"/>
    <property type="evidence" value="ECO:0007669"/>
    <property type="project" value="UniProtKB-EC"/>
</dbReference>
<evidence type="ECO:0000313" key="16">
    <source>
        <dbReference type="Proteomes" id="UP000605846"/>
    </source>
</evidence>
<comment type="similarity">
    <text evidence="3 14">Belongs to the very long-chain fatty acids dehydratase HACD family.</text>
</comment>
<evidence type="ECO:0000313" key="15">
    <source>
        <dbReference type="EMBL" id="KAF7722114.1"/>
    </source>
</evidence>
<comment type="catalytic activity">
    <reaction evidence="13 14">
        <text>a very-long-chain (3R)-3-hydroxyacyl-CoA = a very-long-chain (2E)-enoyl-CoA + H2O</text>
        <dbReference type="Rhea" id="RHEA:45812"/>
        <dbReference type="ChEBI" id="CHEBI:15377"/>
        <dbReference type="ChEBI" id="CHEBI:83728"/>
        <dbReference type="ChEBI" id="CHEBI:85440"/>
        <dbReference type="EC" id="4.2.1.134"/>
    </reaction>
</comment>
<comment type="function">
    <text evidence="14">Catalyzes the third of the four reactions of the long-chain fatty acids elongation cycle. This endoplasmic reticulum-bound enzymatic process, allows the addition of two carbons to the chain of long- and very long-chain fatty acids/VLCFAs per cycle. This enzyme catalyzes the dehydration of the 3-hydroxyacyl-CoA intermediate into trans-2,3-enoyl-CoA, within each cycle of fatty acid elongation. Thereby, it participates to the production of VLCFAs of different chain lengths that are involved in multiple biological processes as precursors of membrane lipids and lipid mediators.</text>
</comment>
<keyword evidence="10 14" id="KW-0472">Membrane</keyword>
<evidence type="ECO:0000256" key="12">
    <source>
        <dbReference type="ARBA" id="ARBA00023239"/>
    </source>
</evidence>
<feature type="transmembrane region" description="Helical" evidence="14">
    <location>
        <begin position="92"/>
        <end position="112"/>
    </location>
</feature>
<keyword evidence="14" id="KW-0256">Endoplasmic reticulum</keyword>
<comment type="pathway">
    <text evidence="2 14">Lipid metabolism; fatty acid biosynthesis.</text>
</comment>
<keyword evidence="12 14" id="KW-0456">Lyase</keyword>
<feature type="transmembrane region" description="Helical" evidence="14">
    <location>
        <begin position="25"/>
        <end position="46"/>
    </location>
</feature>